<dbReference type="AlphaFoldDB" id="A0A0J8D9A1"/>
<accession>A0A0J8D9A1</accession>
<dbReference type="EMBL" id="LFVU01000008">
    <property type="protein sequence ID" value="KMT22437.1"/>
    <property type="molecule type" value="Genomic_DNA"/>
</dbReference>
<dbReference type="RefSeq" id="WP_048570003.1">
    <property type="nucleotide sequence ID" value="NZ_LFVU01000008.1"/>
</dbReference>
<evidence type="ECO:0000313" key="1">
    <source>
        <dbReference type="EMBL" id="KMT22437.1"/>
    </source>
</evidence>
<comment type="caution">
    <text evidence="1">The sequence shown here is derived from an EMBL/GenBank/DDBJ whole genome shotgun (WGS) entry which is preliminary data.</text>
</comment>
<dbReference type="PATRIC" id="fig|1121307.3.peg.236"/>
<keyword evidence="2" id="KW-1185">Reference proteome</keyword>
<sequence length="74" mass="8317">MSKYTLRVRDTTGLKGEIKGAVELLKTGDCLAIFTDDNTNRESILNALEGEDLSYKYKTEGNNEYILAKKDNNI</sequence>
<reference evidence="1 2" key="1">
    <citation type="submission" date="2015-06" db="EMBL/GenBank/DDBJ databases">
        <title>Draft genome sequence of the purine-degrading Clostridium cylindrosporum HC-1 (DSM 605).</title>
        <authorList>
            <person name="Poehlein A."/>
            <person name="Schiel-Bengelsdorf B."/>
            <person name="Bengelsdorf F."/>
            <person name="Daniel R."/>
            <person name="Duerre P."/>
        </authorList>
    </citation>
    <scope>NUCLEOTIDE SEQUENCE [LARGE SCALE GENOMIC DNA]</scope>
    <source>
        <strain evidence="1 2">DSM 605</strain>
    </source>
</reference>
<proteinExistence type="predicted"/>
<evidence type="ECO:0000313" key="2">
    <source>
        <dbReference type="Proteomes" id="UP000036756"/>
    </source>
</evidence>
<name>A0A0J8D9A1_CLOCY</name>
<organism evidence="1 2">
    <name type="scientific">Clostridium cylindrosporum DSM 605</name>
    <dbReference type="NCBI Taxonomy" id="1121307"/>
    <lineage>
        <taxon>Bacteria</taxon>
        <taxon>Bacillati</taxon>
        <taxon>Bacillota</taxon>
        <taxon>Clostridia</taxon>
        <taxon>Eubacteriales</taxon>
        <taxon>Clostridiaceae</taxon>
        <taxon>Clostridium</taxon>
    </lineage>
</organism>
<dbReference type="Proteomes" id="UP000036756">
    <property type="component" value="Unassembled WGS sequence"/>
</dbReference>
<gene>
    <name evidence="1" type="ORF">CLCY_12c00200</name>
</gene>
<protein>
    <submittedName>
        <fullName evidence="1">Uncharacterized protein</fullName>
    </submittedName>
</protein>
<dbReference type="STRING" id="1121307.CLCY_12c00200"/>